<evidence type="ECO:0008006" key="3">
    <source>
        <dbReference type="Google" id="ProtNLM"/>
    </source>
</evidence>
<dbReference type="EMBL" id="CP063450">
    <property type="protein sequence ID" value="QOV99514.1"/>
    <property type="molecule type" value="Genomic_DNA"/>
</dbReference>
<dbReference type="Proteomes" id="UP000593818">
    <property type="component" value="Chromosome"/>
</dbReference>
<protein>
    <recommendedName>
        <fullName evidence="3">Phage gp6-like head-tail connector protein</fullName>
    </recommendedName>
</protein>
<accession>A0A7M2XNW6</accession>
<evidence type="ECO:0000313" key="2">
    <source>
        <dbReference type="Proteomes" id="UP000593818"/>
    </source>
</evidence>
<sequence>MAVTADELIALGQGRFASDDTALAEDIITRVWGAIRDYCEWHITPVQRETLIVDGTGGPLLQLPTLHLVQVHSVREDGETLDLAEVEWSTDGSVRKRSGRWTERWRGIEIDIEHGYANVPGIDDVVLSIAARRMTAPAGQIRLRVGQTDEQLGDALGSDLAVLDRYALGTTG</sequence>
<name>A0A7M2XNW6_9NOCA</name>
<evidence type="ECO:0000313" key="1">
    <source>
        <dbReference type="EMBL" id="QOV99514.1"/>
    </source>
</evidence>
<reference evidence="1 2" key="1">
    <citation type="submission" date="2020-10" db="EMBL/GenBank/DDBJ databases">
        <title>Whole genome sequence of oil-degrading bacteria Rhodococcus pyridinivorans strain 5Ap.</title>
        <authorList>
            <person name="Akhremchuk A.E."/>
            <person name="Valentovich L.N."/>
            <person name="Charniauskaya M.I."/>
            <person name="Bukliarevich H.A."/>
            <person name="Titok M.A."/>
        </authorList>
    </citation>
    <scope>NUCLEOTIDE SEQUENCE [LARGE SCALE GENOMIC DNA]</scope>
    <source>
        <strain evidence="1 2">5Ap</strain>
    </source>
</reference>
<dbReference type="AlphaFoldDB" id="A0A7M2XNW6"/>
<dbReference type="RefSeq" id="WP_193903140.1">
    <property type="nucleotide sequence ID" value="NZ_CP063450.1"/>
</dbReference>
<proteinExistence type="predicted"/>
<gene>
    <name evidence="1" type="ORF">INP59_03685</name>
</gene>
<organism evidence="1 2">
    <name type="scientific">Rhodococcus pyridinivorans</name>
    <dbReference type="NCBI Taxonomy" id="103816"/>
    <lineage>
        <taxon>Bacteria</taxon>
        <taxon>Bacillati</taxon>
        <taxon>Actinomycetota</taxon>
        <taxon>Actinomycetes</taxon>
        <taxon>Mycobacteriales</taxon>
        <taxon>Nocardiaceae</taxon>
        <taxon>Rhodococcus</taxon>
    </lineage>
</organism>
<keyword evidence="2" id="KW-1185">Reference proteome</keyword>